<reference evidence="3 4" key="1">
    <citation type="journal article" date="2023" name="Nucleic Acids Res.">
        <title>The hologenome of Daphnia magna reveals possible DNA methylation and microbiome-mediated evolution of the host genome.</title>
        <authorList>
            <person name="Chaturvedi A."/>
            <person name="Li X."/>
            <person name="Dhandapani V."/>
            <person name="Marshall H."/>
            <person name="Kissane S."/>
            <person name="Cuenca-Cambronero M."/>
            <person name="Asole G."/>
            <person name="Calvet F."/>
            <person name="Ruiz-Romero M."/>
            <person name="Marangio P."/>
            <person name="Guigo R."/>
            <person name="Rago D."/>
            <person name="Mirbahai L."/>
            <person name="Eastwood N."/>
            <person name="Colbourne J.K."/>
            <person name="Zhou J."/>
            <person name="Mallon E."/>
            <person name="Orsini L."/>
        </authorList>
    </citation>
    <scope>NUCLEOTIDE SEQUENCE [LARGE SCALE GENOMIC DNA]</scope>
    <source>
        <strain evidence="3">LRV0_1</strain>
    </source>
</reference>
<evidence type="ECO:0008006" key="5">
    <source>
        <dbReference type="Google" id="ProtNLM"/>
    </source>
</evidence>
<name>A0ABQ9Z878_9CRUS</name>
<feature type="signal peptide" evidence="2">
    <location>
        <begin position="1"/>
        <end position="25"/>
    </location>
</feature>
<keyword evidence="2" id="KW-0732">Signal</keyword>
<evidence type="ECO:0000313" key="3">
    <source>
        <dbReference type="EMBL" id="KAK4008710.1"/>
    </source>
</evidence>
<proteinExistence type="predicted"/>
<evidence type="ECO:0000256" key="1">
    <source>
        <dbReference type="SAM" id="MobiDB-lite"/>
    </source>
</evidence>
<keyword evidence="4" id="KW-1185">Reference proteome</keyword>
<protein>
    <recommendedName>
        <fullName evidence="5">Secreted protein</fullName>
    </recommendedName>
</protein>
<organism evidence="3 4">
    <name type="scientific">Daphnia magna</name>
    <dbReference type="NCBI Taxonomy" id="35525"/>
    <lineage>
        <taxon>Eukaryota</taxon>
        <taxon>Metazoa</taxon>
        <taxon>Ecdysozoa</taxon>
        <taxon>Arthropoda</taxon>
        <taxon>Crustacea</taxon>
        <taxon>Branchiopoda</taxon>
        <taxon>Diplostraca</taxon>
        <taxon>Cladocera</taxon>
        <taxon>Anomopoda</taxon>
        <taxon>Daphniidae</taxon>
        <taxon>Daphnia</taxon>
    </lineage>
</organism>
<gene>
    <name evidence="3" type="ORF">OUZ56_013843</name>
</gene>
<feature type="chain" id="PRO_5046340787" description="Secreted protein" evidence="2">
    <location>
        <begin position="26"/>
        <end position="119"/>
    </location>
</feature>
<comment type="caution">
    <text evidence="3">The sequence shown here is derived from an EMBL/GenBank/DDBJ whole genome shotgun (WGS) entry which is preliminary data.</text>
</comment>
<evidence type="ECO:0000313" key="4">
    <source>
        <dbReference type="Proteomes" id="UP001234178"/>
    </source>
</evidence>
<dbReference type="EMBL" id="JAOYFB010000002">
    <property type="protein sequence ID" value="KAK4008710.1"/>
    <property type="molecule type" value="Genomic_DNA"/>
</dbReference>
<sequence>MTFQMLFKYSLAVFLLTDKVPSVRSNSIAFEMQSLPIITIPPPAITKCAFTPAATSMTNPKRAGIERKEEKMKRFRRANAHTPRNLLLLLLSGYRRDEEEEEEKEYEIKKRKKKNSKRK</sequence>
<feature type="compositionally biased region" description="Basic residues" evidence="1">
    <location>
        <begin position="109"/>
        <end position="119"/>
    </location>
</feature>
<feature type="region of interest" description="Disordered" evidence="1">
    <location>
        <begin position="96"/>
        <end position="119"/>
    </location>
</feature>
<dbReference type="Proteomes" id="UP001234178">
    <property type="component" value="Unassembled WGS sequence"/>
</dbReference>
<accession>A0ABQ9Z878</accession>
<evidence type="ECO:0000256" key="2">
    <source>
        <dbReference type="SAM" id="SignalP"/>
    </source>
</evidence>